<gene>
    <name evidence="1" type="ORF">HUE88_10460</name>
</gene>
<organism evidence="1 2">
    <name type="scientific">Candidatus Sulfurimonas baltica</name>
    <dbReference type="NCBI Taxonomy" id="2740404"/>
    <lineage>
        <taxon>Bacteria</taxon>
        <taxon>Pseudomonadati</taxon>
        <taxon>Campylobacterota</taxon>
        <taxon>Epsilonproteobacteria</taxon>
        <taxon>Campylobacterales</taxon>
        <taxon>Sulfurimonadaceae</taxon>
        <taxon>Sulfurimonas</taxon>
    </lineage>
</organism>
<sequence length="476" mass="55386">MKLSFLHSIFKQNTLSTKYLETILIKNLRKICKKNSILIYEDITIYHHSKKLTFPLLLIDINRGLYIFEQKLWSFDDLKNSTISESSHQASTDNGLSYENRQEFIKQKFNELIHCDGVHIYNFLLMENLDRDQYEHLDDSFKRLLPFEKIIFKDSNELEMSTKLQENISLQIKPSKLIDIIGNLFVQYTVLDYNGQKYIATLEQIEFIDHEFNNTVTLYAEEGSGKTSAIVLKALLYILKHPKKNLLIIKPTLFDCDVLKHLLNITIEHSMIEIDIDSIDIITPKDFISKKIKKTDLIICDDIELLEQNFLTKIKTIQKNRPLILVTSKKDADADFSFTKKFICKTQNFLFEQSNHIDKALEIITNLLYSNSAKDILLFCNSDNREIILNQLELLIPGKSGLFDSSNNLIDQDLNKLLLHTYENISTISSKFILLLDVESIPLEIVEYIAKRCSDTTYIIYDNESEKINNLITKLV</sequence>
<dbReference type="EMBL" id="CP054492">
    <property type="protein sequence ID" value="QOY51528.1"/>
    <property type="molecule type" value="Genomic_DNA"/>
</dbReference>
<proteinExistence type="predicted"/>
<dbReference type="AlphaFoldDB" id="A0A7S7LVB9"/>
<reference evidence="1 2" key="1">
    <citation type="submission" date="2020-05" db="EMBL/GenBank/DDBJ databases">
        <title>Sulfurimonas marisnigri, sp. nov., and Sulfurimonas baltica, sp. nov., manganese oxide reducing chemolithoautotrophs of the class Epsilonproteobacteria isolated from the pelagic redoxclines of the Black and Baltic Seas and emended description of the genus Sulfurimonas.</title>
        <authorList>
            <person name="Henkel J.V."/>
            <person name="Laudan C."/>
            <person name="Werner J."/>
            <person name="Neu T."/>
            <person name="Plewe S."/>
            <person name="Sproer C."/>
            <person name="Bunk B."/>
            <person name="Schulz-Vogt H.N."/>
        </authorList>
    </citation>
    <scope>NUCLEOTIDE SEQUENCE [LARGE SCALE GENOMIC DNA]</scope>
    <source>
        <strain evidence="1 2">GD2</strain>
    </source>
</reference>
<accession>A0A7S7LVB9</accession>
<keyword evidence="2" id="KW-1185">Reference proteome</keyword>
<dbReference type="RefSeq" id="WP_194368797.1">
    <property type="nucleotide sequence ID" value="NZ_CP054492.1"/>
</dbReference>
<evidence type="ECO:0000313" key="2">
    <source>
        <dbReference type="Proteomes" id="UP000593994"/>
    </source>
</evidence>
<evidence type="ECO:0000313" key="1">
    <source>
        <dbReference type="EMBL" id="QOY51528.1"/>
    </source>
</evidence>
<dbReference type="Proteomes" id="UP000593994">
    <property type="component" value="Chromosome"/>
</dbReference>
<dbReference type="KEGG" id="sbal:HUE88_10460"/>
<protein>
    <submittedName>
        <fullName evidence="1">Uncharacterized protein</fullName>
    </submittedName>
</protein>
<dbReference type="SUPFAM" id="SSF52540">
    <property type="entry name" value="P-loop containing nucleoside triphosphate hydrolases"/>
    <property type="match status" value="1"/>
</dbReference>
<name>A0A7S7LVB9_9BACT</name>
<dbReference type="Gene3D" id="3.40.50.300">
    <property type="entry name" value="P-loop containing nucleotide triphosphate hydrolases"/>
    <property type="match status" value="1"/>
</dbReference>
<dbReference type="InterPro" id="IPR027417">
    <property type="entry name" value="P-loop_NTPase"/>
</dbReference>